<protein>
    <submittedName>
        <fullName evidence="1">Unannotated protein</fullName>
    </submittedName>
</protein>
<name>A0A6J6K9A8_9ZZZZ</name>
<gene>
    <name evidence="1" type="ORF">UFOPK2214_00239</name>
</gene>
<organism evidence="1">
    <name type="scientific">freshwater metagenome</name>
    <dbReference type="NCBI Taxonomy" id="449393"/>
    <lineage>
        <taxon>unclassified sequences</taxon>
        <taxon>metagenomes</taxon>
        <taxon>ecological metagenomes</taxon>
    </lineage>
</organism>
<sequence>MTPDEFEREHKAPLSPDERFWRHPTELADVERNRHLSFVPPLGRRLTAITATVSVIASLAILSVAIPEGIRESSEAEAIAVTTTIDVPHVKGAMSTLVATATSAKGTTTAISIGSDSWVVAAEAVDLNKAIWLSSGTGKKVRVPYISVNDDATVVLLRLTNSQSAAAAQQWDKYLNPTSPNELEKFSIVDRFGVHHLGYEQSVRHMAKPKELPLLTDSPIDGVAAFIDKMMNVVGVAFDSHHSTWYLPKDSLLSLLAEAPQSAPR</sequence>
<reference evidence="1" key="1">
    <citation type="submission" date="2020-05" db="EMBL/GenBank/DDBJ databases">
        <authorList>
            <person name="Chiriac C."/>
            <person name="Salcher M."/>
            <person name="Ghai R."/>
            <person name="Kavagutti S V."/>
        </authorList>
    </citation>
    <scope>NUCLEOTIDE SEQUENCE</scope>
</reference>
<evidence type="ECO:0000313" key="1">
    <source>
        <dbReference type="EMBL" id="CAB4645826.1"/>
    </source>
</evidence>
<accession>A0A6J6K9A8</accession>
<dbReference type="AlphaFoldDB" id="A0A6J6K9A8"/>
<dbReference type="EMBL" id="CAEZWJ010000004">
    <property type="protein sequence ID" value="CAB4645826.1"/>
    <property type="molecule type" value="Genomic_DNA"/>
</dbReference>
<proteinExistence type="predicted"/>